<keyword evidence="5" id="KW-0645">Protease</keyword>
<dbReference type="PRINTS" id="PR00724">
    <property type="entry name" value="CRBOXYPTASEC"/>
</dbReference>
<keyword evidence="7" id="KW-0378">Hydrolase</keyword>
<feature type="signal peptide" evidence="10">
    <location>
        <begin position="1"/>
        <end position="35"/>
    </location>
</feature>
<dbReference type="GO" id="GO:0006508">
    <property type="term" value="P:proteolysis"/>
    <property type="evidence" value="ECO:0007669"/>
    <property type="project" value="UniProtKB-KW"/>
</dbReference>
<evidence type="ECO:0000313" key="12">
    <source>
        <dbReference type="Proteomes" id="UP001280121"/>
    </source>
</evidence>
<dbReference type="SUPFAM" id="SSF53474">
    <property type="entry name" value="alpha/beta-Hydrolases"/>
    <property type="match status" value="1"/>
</dbReference>
<dbReference type="FunFam" id="3.40.50.1820:FF:000148">
    <property type="entry name" value="Serine carboxypeptidase-like 11"/>
    <property type="match status" value="1"/>
</dbReference>
<dbReference type="GO" id="GO:0005576">
    <property type="term" value="C:extracellular region"/>
    <property type="evidence" value="ECO:0007669"/>
    <property type="project" value="UniProtKB-SubCell"/>
</dbReference>
<name>A0AAD9XC55_9ROSI</name>
<evidence type="ECO:0000256" key="1">
    <source>
        <dbReference type="ARBA" id="ARBA00004613"/>
    </source>
</evidence>
<dbReference type="GO" id="GO:0016752">
    <property type="term" value="F:sinapoyltransferase activity"/>
    <property type="evidence" value="ECO:0007669"/>
    <property type="project" value="UniProtKB-ARBA"/>
</dbReference>
<evidence type="ECO:0000256" key="3">
    <source>
        <dbReference type="ARBA" id="ARBA00022525"/>
    </source>
</evidence>
<dbReference type="Gene3D" id="3.40.50.12670">
    <property type="match status" value="1"/>
</dbReference>
<reference evidence="11" key="1">
    <citation type="journal article" date="2023" name="Plant J.">
        <title>Genome sequences and population genomics provide insights into the demographic history, inbreeding, and mutation load of two 'living fossil' tree species of Dipteronia.</title>
        <authorList>
            <person name="Feng Y."/>
            <person name="Comes H.P."/>
            <person name="Chen J."/>
            <person name="Zhu S."/>
            <person name="Lu R."/>
            <person name="Zhang X."/>
            <person name="Li P."/>
            <person name="Qiu J."/>
            <person name="Olsen K.M."/>
            <person name="Qiu Y."/>
        </authorList>
    </citation>
    <scope>NUCLEOTIDE SEQUENCE</scope>
    <source>
        <strain evidence="11">KIB01</strain>
    </source>
</reference>
<dbReference type="Proteomes" id="UP001280121">
    <property type="component" value="Unassembled WGS sequence"/>
</dbReference>
<keyword evidence="9" id="KW-0325">Glycoprotein</keyword>
<evidence type="ECO:0000256" key="8">
    <source>
        <dbReference type="ARBA" id="ARBA00023157"/>
    </source>
</evidence>
<keyword evidence="8" id="KW-1015">Disulfide bond</keyword>
<keyword evidence="3" id="KW-0964">Secreted</keyword>
<dbReference type="Gene3D" id="3.40.50.1820">
    <property type="entry name" value="alpha/beta hydrolase"/>
    <property type="match status" value="1"/>
</dbReference>
<keyword evidence="6 10" id="KW-0732">Signal</keyword>
<dbReference type="FunFam" id="3.40.50.12670:FF:000001">
    <property type="entry name" value="Carboxypeptidase"/>
    <property type="match status" value="1"/>
</dbReference>
<evidence type="ECO:0000256" key="9">
    <source>
        <dbReference type="ARBA" id="ARBA00023180"/>
    </source>
</evidence>
<evidence type="ECO:0000256" key="2">
    <source>
        <dbReference type="ARBA" id="ARBA00009431"/>
    </source>
</evidence>
<comment type="subcellular location">
    <subcellularLocation>
        <location evidence="1">Secreted</location>
    </subcellularLocation>
</comment>
<dbReference type="FunFam" id="3.40.50.11320:FF:000002">
    <property type="entry name" value="Carboxypeptidase"/>
    <property type="match status" value="1"/>
</dbReference>
<keyword evidence="12" id="KW-1185">Reference proteome</keyword>
<dbReference type="Pfam" id="PF00450">
    <property type="entry name" value="Peptidase_S10"/>
    <property type="match status" value="1"/>
</dbReference>
<dbReference type="GO" id="GO:0004185">
    <property type="term" value="F:serine-type carboxypeptidase activity"/>
    <property type="evidence" value="ECO:0007669"/>
    <property type="project" value="InterPro"/>
</dbReference>
<gene>
    <name evidence="11" type="ORF">Ddye_009842</name>
</gene>
<dbReference type="PANTHER" id="PTHR11802:SF450">
    <property type="entry name" value="SERINE CARBOXYPEPTIDASE-LIKE 7"/>
    <property type="match status" value="1"/>
</dbReference>
<dbReference type="InterPro" id="IPR029058">
    <property type="entry name" value="AB_hydrolase_fold"/>
</dbReference>
<dbReference type="AlphaFoldDB" id="A0AAD9XC55"/>
<evidence type="ECO:0000256" key="7">
    <source>
        <dbReference type="ARBA" id="ARBA00022801"/>
    </source>
</evidence>
<evidence type="ECO:0000256" key="4">
    <source>
        <dbReference type="ARBA" id="ARBA00022645"/>
    </source>
</evidence>
<sequence>MAASSHEQSLSMINYSKWVCLQMVLLVILSRPAASFSTVKYLPGFSGSLPFKLETGYIGVDKNEDAQLFYYFIESEGNPREDPLLLWLTGGPGCSALSGLVFEIGPLHFNMVEYNGSLPTLRLHPQSWTKVSSIIFLDAPVGTGFSYSRCLQGSKSSDIKYAKHSYEFLQKWLLSRPKFIENPFYVAGDSYSGMIVPVIAHKISAGIELGHKPPINLKGYVLGNPGTDPKFDANSHVPFAHRVALISDELYKSAKTNCKGEYVEVDSRNVQCAKDLNGISECTDKVNSAHILEPLCLSGDNNVKKMDVGYRISVLEKYDPLLSLANSPKFGCRNYNDFLCNIWGNDINTHKALHVRKETFKTWNRCNFNILDEKYVKSTLSYHLHLNKRGYRALIYSGDHDKLVPYLGTLSWIKALNFTVIDAWRPWLVDDQVAGYSTEYSNNFTFITVKGGGHTAPEYQPKECFAMFKRWISNEPL</sequence>
<dbReference type="InterPro" id="IPR033124">
    <property type="entry name" value="Ser_caboxypep_his_AS"/>
</dbReference>
<dbReference type="InterPro" id="IPR001563">
    <property type="entry name" value="Peptidase_S10"/>
</dbReference>
<dbReference type="EMBL" id="JANJYI010000003">
    <property type="protein sequence ID" value="KAK2656790.1"/>
    <property type="molecule type" value="Genomic_DNA"/>
</dbReference>
<evidence type="ECO:0000256" key="6">
    <source>
        <dbReference type="ARBA" id="ARBA00022729"/>
    </source>
</evidence>
<dbReference type="PANTHER" id="PTHR11802">
    <property type="entry name" value="SERINE PROTEASE FAMILY S10 SERINE CARBOXYPEPTIDASE"/>
    <property type="match status" value="1"/>
</dbReference>
<dbReference type="PROSITE" id="PS00560">
    <property type="entry name" value="CARBOXYPEPT_SER_HIS"/>
    <property type="match status" value="1"/>
</dbReference>
<comment type="caution">
    <text evidence="11">The sequence shown here is derived from an EMBL/GenBank/DDBJ whole genome shotgun (WGS) entry which is preliminary data.</text>
</comment>
<dbReference type="GO" id="GO:0019748">
    <property type="term" value="P:secondary metabolic process"/>
    <property type="evidence" value="ECO:0007669"/>
    <property type="project" value="UniProtKB-ARBA"/>
</dbReference>
<feature type="chain" id="PRO_5042154467" evidence="10">
    <location>
        <begin position="36"/>
        <end position="477"/>
    </location>
</feature>
<comment type="similarity">
    <text evidence="2">Belongs to the peptidase S10 family.</text>
</comment>
<evidence type="ECO:0000256" key="5">
    <source>
        <dbReference type="ARBA" id="ARBA00022670"/>
    </source>
</evidence>
<accession>A0AAD9XC55</accession>
<proteinExistence type="inferred from homology"/>
<evidence type="ECO:0000256" key="10">
    <source>
        <dbReference type="SAM" id="SignalP"/>
    </source>
</evidence>
<protein>
    <submittedName>
        <fullName evidence="11">Uncharacterized protein</fullName>
    </submittedName>
</protein>
<keyword evidence="4" id="KW-0121">Carboxypeptidase</keyword>
<evidence type="ECO:0000313" key="11">
    <source>
        <dbReference type="EMBL" id="KAK2656790.1"/>
    </source>
</evidence>
<organism evidence="11 12">
    <name type="scientific">Dipteronia dyeriana</name>
    <dbReference type="NCBI Taxonomy" id="168575"/>
    <lineage>
        <taxon>Eukaryota</taxon>
        <taxon>Viridiplantae</taxon>
        <taxon>Streptophyta</taxon>
        <taxon>Embryophyta</taxon>
        <taxon>Tracheophyta</taxon>
        <taxon>Spermatophyta</taxon>
        <taxon>Magnoliopsida</taxon>
        <taxon>eudicotyledons</taxon>
        <taxon>Gunneridae</taxon>
        <taxon>Pentapetalae</taxon>
        <taxon>rosids</taxon>
        <taxon>malvids</taxon>
        <taxon>Sapindales</taxon>
        <taxon>Sapindaceae</taxon>
        <taxon>Hippocastanoideae</taxon>
        <taxon>Acereae</taxon>
        <taxon>Dipteronia</taxon>
    </lineage>
</organism>